<feature type="region of interest" description="Disordered" evidence="1">
    <location>
        <begin position="95"/>
        <end position="142"/>
    </location>
</feature>
<dbReference type="EMBL" id="WSZM01000153">
    <property type="protein sequence ID" value="KAF4040051.1"/>
    <property type="molecule type" value="Genomic_DNA"/>
</dbReference>
<feature type="compositionally biased region" description="Basic and acidic residues" evidence="1">
    <location>
        <begin position="43"/>
        <end position="53"/>
    </location>
</feature>
<sequence length="142" mass="15729">MKTKTAAMKPKARVFEIKAESREATAEDDHQRHSKRQANPNWQERDGREDTRGSGHYGPMDTPEIQQRKANTRCGYCGNLGQWWQKCRARLKDLNGQQPAQQQLQPAQATASSSERRGASAATTPADPAATSAVAPENGQRQ</sequence>
<comment type="caution">
    <text evidence="2">The sequence shown here is derived from an EMBL/GenBank/DDBJ whole genome shotgun (WGS) entry which is preliminary data.</text>
</comment>
<dbReference type="Proteomes" id="UP000602510">
    <property type="component" value="Unassembled WGS sequence"/>
</dbReference>
<feature type="region of interest" description="Disordered" evidence="1">
    <location>
        <begin position="1"/>
        <end position="66"/>
    </location>
</feature>
<feature type="compositionally biased region" description="Basic and acidic residues" evidence="1">
    <location>
        <begin position="13"/>
        <end position="31"/>
    </location>
</feature>
<name>A0A833SEJ4_PHYIN</name>
<protein>
    <recommendedName>
        <fullName evidence="4">CCHC-type domain-containing protein</fullName>
    </recommendedName>
</protein>
<evidence type="ECO:0000313" key="2">
    <source>
        <dbReference type="EMBL" id="KAF4040051.1"/>
    </source>
</evidence>
<keyword evidence="3" id="KW-1185">Reference proteome</keyword>
<reference evidence="2" key="1">
    <citation type="submission" date="2020-04" db="EMBL/GenBank/DDBJ databases">
        <title>Hybrid Assembly of Korean Phytophthora infestans isolates.</title>
        <authorList>
            <person name="Prokchorchik M."/>
            <person name="Lee Y."/>
            <person name="Seo J."/>
            <person name="Cho J.-H."/>
            <person name="Park Y.-E."/>
            <person name="Jang D.-C."/>
            <person name="Im J.-S."/>
            <person name="Choi J.-G."/>
            <person name="Park H.-J."/>
            <person name="Lee G.-B."/>
            <person name="Lee Y.-G."/>
            <person name="Hong S.-Y."/>
            <person name="Cho K."/>
            <person name="Sohn K.H."/>
        </authorList>
    </citation>
    <scope>NUCLEOTIDE SEQUENCE</scope>
    <source>
        <strain evidence="2">KR_1_A1</strain>
    </source>
</reference>
<organism evidence="2 3">
    <name type="scientific">Phytophthora infestans</name>
    <name type="common">Potato late blight agent</name>
    <name type="synonym">Botrytis infestans</name>
    <dbReference type="NCBI Taxonomy" id="4787"/>
    <lineage>
        <taxon>Eukaryota</taxon>
        <taxon>Sar</taxon>
        <taxon>Stramenopiles</taxon>
        <taxon>Oomycota</taxon>
        <taxon>Peronosporomycetes</taxon>
        <taxon>Peronosporales</taxon>
        <taxon>Peronosporaceae</taxon>
        <taxon>Phytophthora</taxon>
    </lineage>
</organism>
<dbReference type="AlphaFoldDB" id="A0A833SEJ4"/>
<evidence type="ECO:0000313" key="3">
    <source>
        <dbReference type="Proteomes" id="UP000602510"/>
    </source>
</evidence>
<feature type="compositionally biased region" description="Low complexity" evidence="1">
    <location>
        <begin position="97"/>
        <end position="136"/>
    </location>
</feature>
<evidence type="ECO:0008006" key="4">
    <source>
        <dbReference type="Google" id="ProtNLM"/>
    </source>
</evidence>
<proteinExistence type="predicted"/>
<accession>A0A833SEJ4</accession>
<gene>
    <name evidence="2" type="ORF">GN244_ATG07706</name>
</gene>
<evidence type="ECO:0000256" key="1">
    <source>
        <dbReference type="SAM" id="MobiDB-lite"/>
    </source>
</evidence>